<proteinExistence type="predicted"/>
<name>A0A8S1J044_9CHLO</name>
<dbReference type="PANTHER" id="PTHR35734:SF1">
    <property type="entry name" value="OS01G0805200 PROTEIN"/>
    <property type="match status" value="1"/>
</dbReference>
<keyword evidence="3" id="KW-1185">Reference proteome</keyword>
<evidence type="ECO:0000313" key="3">
    <source>
        <dbReference type="Proteomes" id="UP000708148"/>
    </source>
</evidence>
<dbReference type="InterPro" id="IPR021562">
    <property type="entry name" value="DUF3007"/>
</dbReference>
<keyword evidence="1" id="KW-0812">Transmembrane</keyword>
<comment type="caution">
    <text evidence="2">The sequence shown here is derived from an EMBL/GenBank/DDBJ whole genome shotgun (WGS) entry which is preliminary data.</text>
</comment>
<dbReference type="Pfam" id="PF11460">
    <property type="entry name" value="DUF3007"/>
    <property type="match status" value="1"/>
</dbReference>
<dbReference type="EMBL" id="CAJHUC010001293">
    <property type="protein sequence ID" value="CAD7700555.1"/>
    <property type="molecule type" value="Genomic_DNA"/>
</dbReference>
<dbReference type="OrthoDB" id="5023at2759"/>
<evidence type="ECO:0000313" key="2">
    <source>
        <dbReference type="EMBL" id="CAD7700555.1"/>
    </source>
</evidence>
<dbReference type="AlphaFoldDB" id="A0A8S1J044"/>
<dbReference type="PANTHER" id="PTHR35734">
    <property type="entry name" value="OS01G0805200 PROTEIN"/>
    <property type="match status" value="1"/>
</dbReference>
<feature type="transmembrane region" description="Helical" evidence="1">
    <location>
        <begin position="116"/>
        <end position="136"/>
    </location>
</feature>
<protein>
    <submittedName>
        <fullName evidence="2">Uncharacterized protein</fullName>
    </submittedName>
</protein>
<keyword evidence="1" id="KW-1133">Transmembrane helix</keyword>
<organism evidence="2 3">
    <name type="scientific">Ostreobium quekettii</name>
    <dbReference type="NCBI Taxonomy" id="121088"/>
    <lineage>
        <taxon>Eukaryota</taxon>
        <taxon>Viridiplantae</taxon>
        <taxon>Chlorophyta</taxon>
        <taxon>core chlorophytes</taxon>
        <taxon>Ulvophyceae</taxon>
        <taxon>TCBD clade</taxon>
        <taxon>Bryopsidales</taxon>
        <taxon>Ostreobineae</taxon>
        <taxon>Ostreobiaceae</taxon>
        <taxon>Ostreobium</taxon>
    </lineage>
</organism>
<evidence type="ECO:0000256" key="1">
    <source>
        <dbReference type="SAM" id="Phobius"/>
    </source>
</evidence>
<accession>A0A8S1J044</accession>
<gene>
    <name evidence="2" type="ORF">OSTQU699_LOCUS5914</name>
</gene>
<reference evidence="2" key="1">
    <citation type="submission" date="2020-12" db="EMBL/GenBank/DDBJ databases">
        <authorList>
            <person name="Iha C."/>
        </authorList>
    </citation>
    <scope>NUCLEOTIDE SEQUENCE</scope>
</reference>
<keyword evidence="1" id="KW-0472">Membrane</keyword>
<feature type="transmembrane region" description="Helical" evidence="1">
    <location>
        <begin position="86"/>
        <end position="104"/>
    </location>
</feature>
<sequence>MTTGRCGVGLPGVLPLEQRLGCGRTRPAAAKAQGVVRSCRRHGTPMLRTWPRFVQRSRFQPCAQERPEQETPVKYNTEFGYSRKDVIIICLGVAVAGYAVYYGFQAAGVDALVAGPWTSAVVVAGLLFGWVSTYFFRVATKDMTYAKQLRDYEEGVMQKRFESLTDSEVADLMQEIEQEKQKKESP</sequence>
<dbReference type="Proteomes" id="UP000708148">
    <property type="component" value="Unassembled WGS sequence"/>
</dbReference>